<gene>
    <name evidence="1" type="ORF">BI347_20755</name>
</gene>
<comment type="caution">
    <text evidence="1">The sequence shown here is derived from an EMBL/GenBank/DDBJ whole genome shotgun (WGS) entry which is preliminary data.</text>
</comment>
<organism evidence="1 2">
    <name type="scientific">Chromobacterium sphagni</name>
    <dbReference type="NCBI Taxonomy" id="1903179"/>
    <lineage>
        <taxon>Bacteria</taxon>
        <taxon>Pseudomonadati</taxon>
        <taxon>Pseudomonadota</taxon>
        <taxon>Betaproteobacteria</taxon>
        <taxon>Neisseriales</taxon>
        <taxon>Chromobacteriaceae</taxon>
        <taxon>Chromobacterium</taxon>
    </lineage>
</organism>
<dbReference type="EMBL" id="MKCS01000004">
    <property type="protein sequence ID" value="OHX10232.1"/>
    <property type="molecule type" value="Genomic_DNA"/>
</dbReference>
<dbReference type="Pfam" id="PF02413">
    <property type="entry name" value="Caudo_TAP"/>
    <property type="match status" value="1"/>
</dbReference>
<dbReference type="InterPro" id="IPR003458">
    <property type="entry name" value="Phage_T4_Gp38_tail_assem"/>
</dbReference>
<accession>A0A1S1WTM6</accession>
<evidence type="ECO:0008006" key="3">
    <source>
        <dbReference type="Google" id="ProtNLM"/>
    </source>
</evidence>
<dbReference type="AlphaFoldDB" id="A0A1S1WTM6"/>
<sequence>MNEQKIVYCYSAATGECTGQTTAQRSPLDVDEVYLIPAWAAEAAPPAAGPRHAAAWRAADGSIPAHCILGGGWQLLPDWRGVPLWDTATAQPIAAQLGDTPEALGATELAPPPFGVWDGAGWSVDHAAALAAQRAAVETEIAARRGQADAAIVPLHDAADLGMATPAEAELLAAWRRYRVELSRVPQQPGYPAAVNWPAPPAAL</sequence>
<reference evidence="1 2" key="1">
    <citation type="submission" date="2016-09" db="EMBL/GenBank/DDBJ databases">
        <title>Chromobacterium muskegensis sp. nov., an insecticidal bacterium isolated from Sphagnum bogs.</title>
        <authorList>
            <person name="Sparks M.E."/>
            <person name="Blackburn M.B."/>
            <person name="Gundersen-Rindal D.E."/>
            <person name="Mitchell A."/>
            <person name="Farrar R."/>
            <person name="Kuhar D."/>
        </authorList>
    </citation>
    <scope>NUCLEOTIDE SEQUENCE [LARGE SCALE GENOMIC DNA]</scope>
    <source>
        <strain evidence="1 2">37-2</strain>
    </source>
</reference>
<dbReference type="Proteomes" id="UP000180088">
    <property type="component" value="Unassembled WGS sequence"/>
</dbReference>
<dbReference type="STRING" id="1903179.BI347_20755"/>
<evidence type="ECO:0000313" key="2">
    <source>
        <dbReference type="Proteomes" id="UP000180088"/>
    </source>
</evidence>
<evidence type="ECO:0000313" key="1">
    <source>
        <dbReference type="EMBL" id="OHX10232.1"/>
    </source>
</evidence>
<proteinExistence type="predicted"/>
<protein>
    <recommendedName>
        <fullName evidence="3">Phage tail protein</fullName>
    </recommendedName>
</protein>
<dbReference type="RefSeq" id="WP_071116963.1">
    <property type="nucleotide sequence ID" value="NZ_MKCS01000004.1"/>
</dbReference>
<name>A0A1S1WTM6_9NEIS</name>
<dbReference type="OrthoDB" id="8596093at2"/>